<gene>
    <name evidence="1" type="ORF">LCGC14_0275200</name>
</gene>
<dbReference type="EMBL" id="LAZR01000155">
    <property type="protein sequence ID" value="KKN85715.1"/>
    <property type="molecule type" value="Genomic_DNA"/>
</dbReference>
<name>A0A0F9TXE8_9ZZZZ</name>
<comment type="caution">
    <text evidence="1">The sequence shown here is derived from an EMBL/GenBank/DDBJ whole genome shotgun (WGS) entry which is preliminary data.</text>
</comment>
<accession>A0A0F9TXE8</accession>
<proteinExistence type="predicted"/>
<evidence type="ECO:0000313" key="1">
    <source>
        <dbReference type="EMBL" id="KKN85715.1"/>
    </source>
</evidence>
<sequence>MASRKDLYDFHFLSPGTDVTIKLGTEEAQGWGEKWAEALEQATLIELVPRKHAQHMPKVVVLLPGEKRWVYYLKTQGVIMGAKGSRVRHELATYNIGWTRGDHSEVITVYPDGMVMMQTGITLDRSQRDGSVR</sequence>
<reference evidence="1" key="1">
    <citation type="journal article" date="2015" name="Nature">
        <title>Complex archaea that bridge the gap between prokaryotes and eukaryotes.</title>
        <authorList>
            <person name="Spang A."/>
            <person name="Saw J.H."/>
            <person name="Jorgensen S.L."/>
            <person name="Zaremba-Niedzwiedzka K."/>
            <person name="Martijn J."/>
            <person name="Lind A.E."/>
            <person name="van Eijk R."/>
            <person name="Schleper C."/>
            <person name="Guy L."/>
            <person name="Ettema T.J."/>
        </authorList>
    </citation>
    <scope>NUCLEOTIDE SEQUENCE</scope>
</reference>
<protein>
    <submittedName>
        <fullName evidence="1">Uncharacterized protein</fullName>
    </submittedName>
</protein>
<dbReference type="AlphaFoldDB" id="A0A0F9TXE8"/>
<organism evidence="1">
    <name type="scientific">marine sediment metagenome</name>
    <dbReference type="NCBI Taxonomy" id="412755"/>
    <lineage>
        <taxon>unclassified sequences</taxon>
        <taxon>metagenomes</taxon>
        <taxon>ecological metagenomes</taxon>
    </lineage>
</organism>